<dbReference type="InterPro" id="IPR007050">
    <property type="entry name" value="HTH_bacterioopsin"/>
</dbReference>
<dbReference type="SUPFAM" id="SSF55785">
    <property type="entry name" value="PYP-like sensor domain (PAS domain)"/>
    <property type="match status" value="1"/>
</dbReference>
<sequence>MHTGWNRSEQSVEDDGLDGETELLFPMVPDSQSRLFSSDITEGHIRIRTQKNRMDSDERLSSQTTPKLEDVSSLDRLPLHSTDLLTLLDPSGVVLYESPSIERLYGYDQEELVGEQVAEYFHPEDRDRVVEAFSAIVSDDGNHVETVEYRHEMADGSYKWIETTGSSNPTTDGNYVINSRDISERKQRERQLQRTREQVQSERDGKEAIRQLLLQTSTDREIAMSVCRLLVDAYGYEAAWVVRKQGTRGEDPNPVVIADCGHDRGFFGDEERVIDGATRQTLATDGAVTVTTDIDDESEIVARLERCGLSSVRSVPLDHEGLSYGALTVVRTDAGSDVTEELVDELAAALAFKQHVHRQQEALGGETVTELTVRYMGDHVLVALSTALAADDSENESPELVVEELQGSGVSGVPYLIKTAAVDAETLRTTAAGLPSVQEATVVTESETTVVSLHTDAQSIRELIGGHGEVLRSITTHDDRLDLTVEFPRRTDVGAIVDSVQDHWPKATMHACTERAVDDDHPSAFGELTRKQEDALRAASLAGFFERPQQASAEDVAETLDCSASTFLHHLRNAERAVFEETFFHDGRVD</sequence>
<keyword evidence="1" id="KW-0805">Transcription regulation</keyword>
<dbReference type="InterPro" id="IPR029016">
    <property type="entry name" value="GAF-like_dom_sf"/>
</dbReference>
<dbReference type="PANTHER" id="PTHR34236">
    <property type="entry name" value="DIMETHYL SULFOXIDE REDUCTASE TRANSCRIPTIONAL ACTIVATOR"/>
    <property type="match status" value="1"/>
</dbReference>
<organism evidence="6 7">
    <name type="scientific">Halonotius pteroides</name>
    <dbReference type="NCBI Taxonomy" id="268735"/>
    <lineage>
        <taxon>Archaea</taxon>
        <taxon>Methanobacteriati</taxon>
        <taxon>Methanobacteriota</taxon>
        <taxon>Stenosarchaea group</taxon>
        <taxon>Halobacteria</taxon>
        <taxon>Halobacteriales</taxon>
        <taxon>Haloferacaceae</taxon>
        <taxon>Halonotius</taxon>
    </lineage>
</organism>
<feature type="compositionally biased region" description="Basic and acidic residues" evidence="3">
    <location>
        <begin position="181"/>
        <end position="205"/>
    </location>
</feature>
<dbReference type="AlphaFoldDB" id="A0A3A6Q112"/>
<dbReference type="InterPro" id="IPR000014">
    <property type="entry name" value="PAS"/>
</dbReference>
<feature type="domain" description="PAS" evidence="4">
    <location>
        <begin position="70"/>
        <end position="140"/>
    </location>
</feature>
<evidence type="ECO:0008006" key="8">
    <source>
        <dbReference type="Google" id="ProtNLM"/>
    </source>
</evidence>
<keyword evidence="7" id="KW-1185">Reference proteome</keyword>
<dbReference type="EMBL" id="QMDW01000005">
    <property type="protein sequence ID" value="RJX50555.1"/>
    <property type="molecule type" value="Genomic_DNA"/>
</dbReference>
<evidence type="ECO:0000256" key="2">
    <source>
        <dbReference type="ARBA" id="ARBA00023163"/>
    </source>
</evidence>
<keyword evidence="2" id="KW-0804">Transcription</keyword>
<dbReference type="InterPro" id="IPR035965">
    <property type="entry name" value="PAS-like_dom_sf"/>
</dbReference>
<evidence type="ECO:0000313" key="6">
    <source>
        <dbReference type="EMBL" id="RJX50555.1"/>
    </source>
</evidence>
<dbReference type="InterPro" id="IPR000700">
    <property type="entry name" value="PAS-assoc_C"/>
</dbReference>
<dbReference type="PROSITE" id="PS50113">
    <property type="entry name" value="PAC"/>
    <property type="match status" value="1"/>
</dbReference>
<proteinExistence type="predicted"/>
<name>A0A3A6Q112_9EURY</name>
<dbReference type="InterPro" id="IPR013655">
    <property type="entry name" value="PAS_fold_3"/>
</dbReference>
<evidence type="ECO:0000256" key="1">
    <source>
        <dbReference type="ARBA" id="ARBA00023015"/>
    </source>
</evidence>
<evidence type="ECO:0000313" key="7">
    <source>
        <dbReference type="Proteomes" id="UP000281564"/>
    </source>
</evidence>
<dbReference type="Proteomes" id="UP000281564">
    <property type="component" value="Unassembled WGS sequence"/>
</dbReference>
<evidence type="ECO:0000256" key="3">
    <source>
        <dbReference type="SAM" id="MobiDB-lite"/>
    </source>
</evidence>
<feature type="region of interest" description="Disordered" evidence="3">
    <location>
        <begin position="180"/>
        <end position="205"/>
    </location>
</feature>
<comment type="caution">
    <text evidence="6">The sequence shown here is derived from an EMBL/GenBank/DDBJ whole genome shotgun (WGS) entry which is preliminary data.</text>
</comment>
<dbReference type="Gene3D" id="3.30.450.20">
    <property type="entry name" value="PAS domain"/>
    <property type="match status" value="1"/>
</dbReference>
<dbReference type="Pfam" id="PF08447">
    <property type="entry name" value="PAS_3"/>
    <property type="match status" value="1"/>
</dbReference>
<dbReference type="CDD" id="cd00130">
    <property type="entry name" value="PAS"/>
    <property type="match status" value="1"/>
</dbReference>
<dbReference type="Gene3D" id="3.30.450.40">
    <property type="match status" value="1"/>
</dbReference>
<accession>A0A3A6Q112</accession>
<evidence type="ECO:0000259" key="4">
    <source>
        <dbReference type="PROSITE" id="PS50112"/>
    </source>
</evidence>
<feature type="region of interest" description="Disordered" evidence="3">
    <location>
        <begin position="50"/>
        <end position="69"/>
    </location>
</feature>
<dbReference type="Pfam" id="PF15915">
    <property type="entry name" value="BAT"/>
    <property type="match status" value="1"/>
</dbReference>
<dbReference type="InterPro" id="IPR031803">
    <property type="entry name" value="BAT_GAF/HTH-assoc"/>
</dbReference>
<dbReference type="Pfam" id="PF04967">
    <property type="entry name" value="HTH_10"/>
    <property type="match status" value="1"/>
</dbReference>
<dbReference type="NCBIfam" id="TIGR00229">
    <property type="entry name" value="sensory_box"/>
    <property type="match status" value="1"/>
</dbReference>
<reference evidence="6 7" key="1">
    <citation type="submission" date="2018-06" db="EMBL/GenBank/DDBJ databases">
        <title>Halonotius sp. F13-13 a new haloarchaeeon isolated from a solar saltern from Isla Cristina, Huelva, Spain.</title>
        <authorList>
            <person name="Duran-Viseras A."/>
            <person name="Sanchez-Porro C."/>
            <person name="Ventosa A."/>
        </authorList>
    </citation>
    <scope>NUCLEOTIDE SEQUENCE [LARGE SCALE GENOMIC DNA]</scope>
    <source>
        <strain evidence="6 7">CECT 7525</strain>
    </source>
</reference>
<dbReference type="PANTHER" id="PTHR34236:SF1">
    <property type="entry name" value="DIMETHYL SULFOXIDE REDUCTASE TRANSCRIPTIONAL ACTIVATOR"/>
    <property type="match status" value="1"/>
</dbReference>
<dbReference type="PROSITE" id="PS50112">
    <property type="entry name" value="PAS"/>
    <property type="match status" value="1"/>
</dbReference>
<dbReference type="SMART" id="SM00091">
    <property type="entry name" value="PAS"/>
    <property type="match status" value="1"/>
</dbReference>
<feature type="domain" description="PAC" evidence="5">
    <location>
        <begin position="145"/>
        <end position="194"/>
    </location>
</feature>
<gene>
    <name evidence="6" type="ORF">DP106_04620</name>
</gene>
<protein>
    <recommendedName>
        <fullName evidence="8">Bacterio-opsin activator</fullName>
    </recommendedName>
</protein>
<evidence type="ECO:0000259" key="5">
    <source>
        <dbReference type="PROSITE" id="PS50113"/>
    </source>
</evidence>